<accession>A0A7W8II69</accession>
<keyword evidence="1" id="KW-0812">Transmembrane</keyword>
<protein>
    <submittedName>
        <fullName evidence="2">Uncharacterized protein</fullName>
    </submittedName>
</protein>
<feature type="transmembrane region" description="Helical" evidence="1">
    <location>
        <begin position="12"/>
        <end position="30"/>
    </location>
</feature>
<name>A0A7W8II69_9BACT</name>
<keyword evidence="1" id="KW-0472">Membrane</keyword>
<keyword evidence="3" id="KW-1185">Reference proteome</keyword>
<dbReference type="EMBL" id="JACHDY010000002">
    <property type="protein sequence ID" value="MBB5316658.1"/>
    <property type="molecule type" value="Genomic_DNA"/>
</dbReference>
<proteinExistence type="predicted"/>
<keyword evidence="1" id="KW-1133">Transmembrane helix</keyword>
<gene>
    <name evidence="2" type="ORF">HDF09_001327</name>
</gene>
<reference evidence="2" key="1">
    <citation type="submission" date="2020-08" db="EMBL/GenBank/DDBJ databases">
        <title>Genomic Encyclopedia of Type Strains, Phase IV (KMG-V): Genome sequencing to study the core and pangenomes of soil and plant-associated prokaryotes.</title>
        <authorList>
            <person name="Whitman W."/>
        </authorList>
    </citation>
    <scope>NUCLEOTIDE SEQUENCE [LARGE SCALE GENOMIC DNA]</scope>
    <source>
        <strain evidence="2">M8UP27</strain>
    </source>
</reference>
<evidence type="ECO:0000313" key="2">
    <source>
        <dbReference type="EMBL" id="MBB5316658.1"/>
    </source>
</evidence>
<dbReference type="AlphaFoldDB" id="A0A7W8II69"/>
<dbReference type="Proteomes" id="UP000568106">
    <property type="component" value="Unassembled WGS sequence"/>
</dbReference>
<sequence>MLILPLKPVAKIIAVLGTLVFCGYLASVCIEHKNPFGEDYWKAKQAEHARSASAAHH</sequence>
<evidence type="ECO:0000256" key="1">
    <source>
        <dbReference type="SAM" id="Phobius"/>
    </source>
</evidence>
<organism evidence="2 3">
    <name type="scientific">Tunturiibacter empetritectus</name>
    <dbReference type="NCBI Taxonomy" id="3069691"/>
    <lineage>
        <taxon>Bacteria</taxon>
        <taxon>Pseudomonadati</taxon>
        <taxon>Acidobacteriota</taxon>
        <taxon>Terriglobia</taxon>
        <taxon>Terriglobales</taxon>
        <taxon>Acidobacteriaceae</taxon>
        <taxon>Tunturiibacter</taxon>
    </lineage>
</organism>
<evidence type="ECO:0000313" key="3">
    <source>
        <dbReference type="Proteomes" id="UP000568106"/>
    </source>
</evidence>
<comment type="caution">
    <text evidence="2">The sequence shown here is derived from an EMBL/GenBank/DDBJ whole genome shotgun (WGS) entry which is preliminary data.</text>
</comment>